<organism evidence="14 15">
    <name type="scientific">Trametes pubescens</name>
    <name type="common">White-rot fungus</name>
    <dbReference type="NCBI Taxonomy" id="154538"/>
    <lineage>
        <taxon>Eukaryota</taxon>
        <taxon>Fungi</taxon>
        <taxon>Dikarya</taxon>
        <taxon>Basidiomycota</taxon>
        <taxon>Agaricomycotina</taxon>
        <taxon>Agaricomycetes</taxon>
        <taxon>Polyporales</taxon>
        <taxon>Polyporaceae</taxon>
        <taxon>Trametes</taxon>
    </lineage>
</organism>
<dbReference type="PANTHER" id="PTHR11024">
    <property type="entry name" value="NUCLEAR PORE COMPLEX PROTEIN SEC13 / SEH1 FAMILY MEMBER"/>
    <property type="match status" value="1"/>
</dbReference>
<dbReference type="SUPFAM" id="SSF50978">
    <property type="entry name" value="WD40 repeat-like"/>
    <property type="match status" value="1"/>
</dbReference>
<feature type="domain" description="Aminotransferase class I/classII large" evidence="13">
    <location>
        <begin position="159"/>
        <end position="409"/>
    </location>
</feature>
<evidence type="ECO:0000313" key="15">
    <source>
        <dbReference type="Proteomes" id="UP000184267"/>
    </source>
</evidence>
<feature type="repeat" description="WD" evidence="11">
    <location>
        <begin position="728"/>
        <end position="769"/>
    </location>
</feature>
<reference evidence="14 15" key="1">
    <citation type="submission" date="2016-10" db="EMBL/GenBank/DDBJ databases">
        <title>Genome sequence of the basidiomycete white-rot fungus Trametes pubescens.</title>
        <authorList>
            <person name="Makela M.R."/>
            <person name="Granchi Z."/>
            <person name="Peng M."/>
            <person name="De Vries R.P."/>
            <person name="Grigoriev I."/>
            <person name="Riley R."/>
            <person name="Hilden K."/>
        </authorList>
    </citation>
    <scope>NUCLEOTIDE SEQUENCE [LARGE SCALE GENOMIC DNA]</scope>
    <source>
        <strain evidence="14 15">FBCC735</strain>
    </source>
</reference>
<dbReference type="PROSITE" id="PS50082">
    <property type="entry name" value="WD_REPEATS_2"/>
    <property type="match status" value="3"/>
</dbReference>
<feature type="repeat" description="WD" evidence="11">
    <location>
        <begin position="662"/>
        <end position="700"/>
    </location>
</feature>
<proteinExistence type="inferred from homology"/>
<evidence type="ECO:0000256" key="9">
    <source>
        <dbReference type="ARBA" id="ARBA00023132"/>
    </source>
</evidence>
<gene>
    <name evidence="14" type="ORF">TRAPUB_14077</name>
</gene>
<dbReference type="GO" id="GO:0034198">
    <property type="term" value="P:cellular response to amino acid starvation"/>
    <property type="evidence" value="ECO:0007669"/>
    <property type="project" value="TreeGrafter"/>
</dbReference>
<keyword evidence="5" id="KW-0677">Repeat</keyword>
<sequence>MATKAGFRLSDAIKNTGRPPIPQAYEWAESYTPTSSRPLLDMSQGVPGVPPPTALLDALGRAAADPQNCGYLPNAGTLELRTAMAAEMKEVYGQDADVTPQDLIVTAGCNMAFVTVAMTLADKGDEIILPVLQPRVSADKADIKCYADPTGLNRMTLTMLGIKPVLLHTYAREGFLPSTERCAALITEKTKAIVLVSPNNPTGAIYPPSLLASFAELARSRNIALVVDETYRDFITTHAPHQLFSPPSDWRSTFIHLFSFSKSYCIPGHRLGLICASPDVVPALCTALDSLQICAPRAPQVALGPLIPSLRPFVRETADAVAHRHTLFKAKLPKKWHIGSQGGYYAFVRHPFIGIHANEVCERLAKEIGVLSLPAGFFGPKGDEEGTVGDEDRWVRFSVANVDDRKAHDAAISKVSWAHPEFGTILATASFDRTVKVWEQVSAAAPDTDGGASSSTAVSRWAERAMLVDAKGTVRAVEFAPSHFGLKLATISSDNCLRIYECLEQPSLAAWQLLEEVDVLSLPTAASPAARSVAQTLSLATPTQTASAPLDSASVSLVAHALQQQAAQNQNQLPGRPGLGTREADGGWSISWCKDKYWGEIIAAGCGIDGIVKIIQVTPSRRPSSLLSLNPAPASSAPSASDPSIKSPAAATNGASAGDGWTGAKTCAVTSIAWAPSCGRSYHLVATGARDGHVRIWRVKPPTPSEDLDAGAEEGDGAQWTASIVGDFDDHKSAVGRVEWNITGTVLSSAGNDGRVRLWKMTAGNVWRPAGHISVEQAEEQQGDVDMGDVAVDD</sequence>
<dbReference type="GO" id="GO:0051028">
    <property type="term" value="P:mRNA transport"/>
    <property type="evidence" value="ECO:0007669"/>
    <property type="project" value="UniProtKB-KW"/>
</dbReference>
<comment type="similarity">
    <text evidence="2">Belongs to the WD repeat SEC13 family.</text>
</comment>
<keyword evidence="3" id="KW-0813">Transport</keyword>
<comment type="subcellular location">
    <subcellularLocation>
        <location evidence="1">Nucleus</location>
        <location evidence="1">Nuclear pore complex</location>
    </subcellularLocation>
</comment>
<evidence type="ECO:0000256" key="2">
    <source>
        <dbReference type="ARBA" id="ARBA00010102"/>
    </source>
</evidence>
<evidence type="ECO:0000256" key="6">
    <source>
        <dbReference type="ARBA" id="ARBA00022816"/>
    </source>
</evidence>
<evidence type="ECO:0000256" key="8">
    <source>
        <dbReference type="ARBA" id="ARBA00023010"/>
    </source>
</evidence>
<protein>
    <submittedName>
        <fullName evidence="14">Nucleoporin SEH1</fullName>
    </submittedName>
</protein>
<dbReference type="SUPFAM" id="SSF53383">
    <property type="entry name" value="PLP-dependent transferases"/>
    <property type="match status" value="1"/>
</dbReference>
<name>A0A1M2VPG4_TRAPU</name>
<dbReference type="GO" id="GO:0031080">
    <property type="term" value="C:nuclear pore outer ring"/>
    <property type="evidence" value="ECO:0007669"/>
    <property type="project" value="TreeGrafter"/>
</dbReference>
<evidence type="ECO:0000256" key="5">
    <source>
        <dbReference type="ARBA" id="ARBA00022737"/>
    </source>
</evidence>
<accession>A0A1M2VPG4</accession>
<dbReference type="EMBL" id="MNAD01000914">
    <property type="protein sequence ID" value="OJT09446.1"/>
    <property type="molecule type" value="Genomic_DNA"/>
</dbReference>
<dbReference type="NCBIfam" id="NF005732">
    <property type="entry name" value="PRK07550.1"/>
    <property type="match status" value="1"/>
</dbReference>
<dbReference type="GO" id="GO:1904263">
    <property type="term" value="P:positive regulation of TORC1 signaling"/>
    <property type="evidence" value="ECO:0007669"/>
    <property type="project" value="TreeGrafter"/>
</dbReference>
<dbReference type="AlphaFoldDB" id="A0A1M2VPG4"/>
<evidence type="ECO:0000256" key="12">
    <source>
        <dbReference type="SAM" id="MobiDB-lite"/>
    </source>
</evidence>
<dbReference type="InterPro" id="IPR015943">
    <property type="entry name" value="WD40/YVTN_repeat-like_dom_sf"/>
</dbReference>
<keyword evidence="9" id="KW-0906">Nuclear pore complex</keyword>
<evidence type="ECO:0000256" key="4">
    <source>
        <dbReference type="ARBA" id="ARBA00022574"/>
    </source>
</evidence>
<keyword evidence="4 11" id="KW-0853">WD repeat</keyword>
<dbReference type="InterPro" id="IPR037363">
    <property type="entry name" value="Sec13/Seh1_fam"/>
</dbReference>
<evidence type="ECO:0000256" key="7">
    <source>
        <dbReference type="ARBA" id="ARBA00022927"/>
    </source>
</evidence>
<comment type="caution">
    <text evidence="14">The sequence shown here is derived from an EMBL/GenBank/DDBJ whole genome shotgun (WGS) entry which is preliminary data.</text>
</comment>
<feature type="repeat" description="WD" evidence="11">
    <location>
        <begin position="405"/>
        <end position="439"/>
    </location>
</feature>
<dbReference type="CDD" id="cd00609">
    <property type="entry name" value="AAT_like"/>
    <property type="match status" value="1"/>
</dbReference>
<dbReference type="OrthoDB" id="7042322at2759"/>
<evidence type="ECO:0000256" key="1">
    <source>
        <dbReference type="ARBA" id="ARBA00004567"/>
    </source>
</evidence>
<feature type="domain" description="Aminotransferase class I/classII large" evidence="13">
    <location>
        <begin position="39"/>
        <end position="130"/>
    </location>
</feature>
<feature type="compositionally biased region" description="Low complexity" evidence="12">
    <location>
        <begin position="625"/>
        <end position="651"/>
    </location>
</feature>
<keyword evidence="15" id="KW-1185">Reference proteome</keyword>
<dbReference type="Gene3D" id="2.130.10.10">
    <property type="entry name" value="YVTN repeat-like/Quinoprotein amine dehydrogenase"/>
    <property type="match status" value="2"/>
</dbReference>
<dbReference type="InterPro" id="IPR015424">
    <property type="entry name" value="PyrdxlP-dep_Trfase"/>
</dbReference>
<dbReference type="GO" id="GO:0005198">
    <property type="term" value="F:structural molecule activity"/>
    <property type="evidence" value="ECO:0007669"/>
    <property type="project" value="InterPro"/>
</dbReference>
<dbReference type="InterPro" id="IPR036322">
    <property type="entry name" value="WD40_repeat_dom_sf"/>
</dbReference>
<dbReference type="Proteomes" id="UP000184267">
    <property type="component" value="Unassembled WGS sequence"/>
</dbReference>
<evidence type="ECO:0000256" key="11">
    <source>
        <dbReference type="PROSITE-ProRule" id="PRU00221"/>
    </source>
</evidence>
<dbReference type="Pfam" id="PF00400">
    <property type="entry name" value="WD40"/>
    <property type="match status" value="2"/>
</dbReference>
<dbReference type="GO" id="GO:0035859">
    <property type="term" value="C:Seh1-associated complex"/>
    <property type="evidence" value="ECO:0007669"/>
    <property type="project" value="TreeGrafter"/>
</dbReference>
<keyword evidence="8" id="KW-0811">Translocation</keyword>
<dbReference type="InterPro" id="IPR015421">
    <property type="entry name" value="PyrdxlP-dep_Trfase_major"/>
</dbReference>
<dbReference type="Gene3D" id="3.90.1150.10">
    <property type="entry name" value="Aspartate Aminotransferase, domain 1"/>
    <property type="match status" value="1"/>
</dbReference>
<dbReference type="InterPro" id="IPR020472">
    <property type="entry name" value="WD40_PAC1"/>
</dbReference>
<evidence type="ECO:0000313" key="14">
    <source>
        <dbReference type="EMBL" id="OJT09446.1"/>
    </source>
</evidence>
<dbReference type="PROSITE" id="PS50294">
    <property type="entry name" value="WD_REPEATS_REGION"/>
    <property type="match status" value="2"/>
</dbReference>
<dbReference type="InterPro" id="IPR015422">
    <property type="entry name" value="PyrdxlP-dep_Trfase_small"/>
</dbReference>
<dbReference type="SMART" id="SM00320">
    <property type="entry name" value="WD40"/>
    <property type="match status" value="4"/>
</dbReference>
<evidence type="ECO:0000256" key="3">
    <source>
        <dbReference type="ARBA" id="ARBA00022448"/>
    </source>
</evidence>
<feature type="region of interest" description="Disordered" evidence="12">
    <location>
        <begin position="625"/>
        <end position="659"/>
    </location>
</feature>
<dbReference type="PANTHER" id="PTHR11024:SF3">
    <property type="entry name" value="NUCLEOPORIN SEH1"/>
    <property type="match status" value="1"/>
</dbReference>
<keyword evidence="7" id="KW-0653">Protein transport</keyword>
<dbReference type="Pfam" id="PF00155">
    <property type="entry name" value="Aminotran_1_2"/>
    <property type="match status" value="2"/>
</dbReference>
<dbReference type="Gene3D" id="3.40.640.10">
    <property type="entry name" value="Type I PLP-dependent aspartate aminotransferase-like (Major domain)"/>
    <property type="match status" value="1"/>
</dbReference>
<dbReference type="GO" id="GO:0030170">
    <property type="term" value="F:pyridoxal phosphate binding"/>
    <property type="evidence" value="ECO:0007669"/>
    <property type="project" value="InterPro"/>
</dbReference>
<dbReference type="PRINTS" id="PR00320">
    <property type="entry name" value="GPROTEINBRPT"/>
</dbReference>
<evidence type="ECO:0000256" key="10">
    <source>
        <dbReference type="ARBA" id="ARBA00023242"/>
    </source>
</evidence>
<dbReference type="GO" id="GO:0015031">
    <property type="term" value="P:protein transport"/>
    <property type="evidence" value="ECO:0007669"/>
    <property type="project" value="UniProtKB-KW"/>
</dbReference>
<evidence type="ECO:0000259" key="13">
    <source>
        <dbReference type="Pfam" id="PF00155"/>
    </source>
</evidence>
<dbReference type="STRING" id="154538.A0A1M2VPG4"/>
<keyword evidence="10" id="KW-0539">Nucleus</keyword>
<keyword evidence="6" id="KW-0509">mRNA transport</keyword>
<dbReference type="InterPro" id="IPR001680">
    <property type="entry name" value="WD40_rpt"/>
</dbReference>
<dbReference type="InterPro" id="IPR004839">
    <property type="entry name" value="Aminotransferase_I/II_large"/>
</dbReference>